<protein>
    <recommendedName>
        <fullName evidence="2">Zinc finger GRF-type domain-containing protein</fullName>
    </recommendedName>
</protein>
<reference evidence="1" key="1">
    <citation type="submission" date="2015-06" db="UniProtKB">
        <authorList>
            <consortium name="EnsemblPlants"/>
        </authorList>
    </citation>
    <scope>IDENTIFICATION</scope>
</reference>
<name>M8C5A3_AEGTA</name>
<evidence type="ECO:0000313" key="1">
    <source>
        <dbReference type="EnsemblPlants" id="EMT10303"/>
    </source>
</evidence>
<sequence>MLVFVCPRCRAGVDRRVSHTPRNQNRSFYVCSENGVTCFFLWVDALAKTLMNELQEEHEEWLCMLPRTAVAAARAPEEEMEGEARTDRELAIELRMLKKKVRNLEDQALPIPICKYFWAFVGMVENAQKIGAAGDSNPGPRGFVVFRAALVTARTDGKTLTWVGKEGLEG</sequence>
<proteinExistence type="predicted"/>
<dbReference type="PANTHER" id="PTHR48124:SF1">
    <property type="entry name" value="ZINC FINGER GRF-TYPE DOMAIN-CONTAINING PROTEIN"/>
    <property type="match status" value="1"/>
</dbReference>
<dbReference type="AlphaFoldDB" id="M8C5A3"/>
<evidence type="ECO:0008006" key="2">
    <source>
        <dbReference type="Google" id="ProtNLM"/>
    </source>
</evidence>
<dbReference type="EnsemblPlants" id="EMT10303">
    <property type="protein sequence ID" value="EMT10303"/>
    <property type="gene ID" value="F775_03960"/>
</dbReference>
<dbReference type="PANTHER" id="PTHR48124">
    <property type="entry name" value="GRF-TYPE DOMAIN-CONTAINING PROTEIN"/>
    <property type="match status" value="1"/>
</dbReference>
<organism evidence="1">
    <name type="scientific">Aegilops tauschii</name>
    <name type="common">Tausch's goatgrass</name>
    <name type="synonym">Aegilops squarrosa</name>
    <dbReference type="NCBI Taxonomy" id="37682"/>
    <lineage>
        <taxon>Eukaryota</taxon>
        <taxon>Viridiplantae</taxon>
        <taxon>Streptophyta</taxon>
        <taxon>Embryophyta</taxon>
        <taxon>Tracheophyta</taxon>
        <taxon>Spermatophyta</taxon>
        <taxon>Magnoliopsida</taxon>
        <taxon>Liliopsida</taxon>
        <taxon>Poales</taxon>
        <taxon>Poaceae</taxon>
        <taxon>BOP clade</taxon>
        <taxon>Pooideae</taxon>
        <taxon>Triticodae</taxon>
        <taxon>Triticeae</taxon>
        <taxon>Triticinae</taxon>
        <taxon>Aegilops</taxon>
    </lineage>
</organism>
<accession>M8C5A3</accession>